<comment type="similarity">
    <text evidence="2">Belongs to the ABC transporter superfamily. ABCB family. Multidrug resistance exporter (TC 3.A.1.201) subfamily.</text>
</comment>
<dbReference type="SMART" id="SM00382">
    <property type="entry name" value="AAA"/>
    <property type="match status" value="2"/>
</dbReference>
<dbReference type="GO" id="GO:0090374">
    <property type="term" value="P:oligopeptide export from mitochondrion"/>
    <property type="evidence" value="ECO:0007669"/>
    <property type="project" value="TreeGrafter"/>
</dbReference>
<dbReference type="SUPFAM" id="SSF52540">
    <property type="entry name" value="P-loop containing nucleoside triphosphate hydrolases"/>
    <property type="match status" value="2"/>
</dbReference>
<dbReference type="GO" id="GO:0015421">
    <property type="term" value="F:ABC-type oligopeptide transporter activity"/>
    <property type="evidence" value="ECO:0007669"/>
    <property type="project" value="TreeGrafter"/>
</dbReference>
<accession>A0A915AQF9</accession>
<feature type="transmembrane region" description="Helical" evidence="10">
    <location>
        <begin position="944"/>
        <end position="966"/>
    </location>
</feature>
<keyword evidence="5" id="KW-0547">Nucleotide-binding</keyword>
<name>A0A915AQF9_PARUN</name>
<dbReference type="CDD" id="cd18578">
    <property type="entry name" value="ABC_6TM_Pgp_ABCB1_D2_like"/>
    <property type="match status" value="1"/>
</dbReference>
<evidence type="ECO:0000256" key="8">
    <source>
        <dbReference type="ARBA" id="ARBA00023136"/>
    </source>
</evidence>
<evidence type="ECO:0000259" key="11">
    <source>
        <dbReference type="PROSITE" id="PS50893"/>
    </source>
</evidence>
<protein>
    <submittedName>
        <fullName evidence="14">p-glycoprotein 16.2</fullName>
    </submittedName>
</protein>
<keyword evidence="13" id="KW-1185">Reference proteome</keyword>
<feature type="transmembrane region" description="Helical" evidence="10">
    <location>
        <begin position="58"/>
        <end position="77"/>
    </location>
</feature>
<dbReference type="PANTHER" id="PTHR43394:SF27">
    <property type="entry name" value="ATP-DEPENDENT TRANSLOCASE ABCB1-LIKE"/>
    <property type="match status" value="1"/>
</dbReference>
<keyword evidence="6" id="KW-0067">ATP-binding</keyword>
<dbReference type="SUPFAM" id="SSF90123">
    <property type="entry name" value="ABC transporter transmembrane region"/>
    <property type="match status" value="2"/>
</dbReference>
<dbReference type="Proteomes" id="UP000887569">
    <property type="component" value="Unplaced"/>
</dbReference>
<evidence type="ECO:0000256" key="1">
    <source>
        <dbReference type="ARBA" id="ARBA00004141"/>
    </source>
</evidence>
<dbReference type="FunFam" id="3.40.50.300:FF:000604">
    <property type="entry name" value="ABC transporter B family member 28"/>
    <property type="match status" value="2"/>
</dbReference>
<evidence type="ECO:0000256" key="3">
    <source>
        <dbReference type="ARBA" id="ARBA00022448"/>
    </source>
</evidence>
<dbReference type="GO" id="GO:0005743">
    <property type="term" value="C:mitochondrial inner membrane"/>
    <property type="evidence" value="ECO:0007669"/>
    <property type="project" value="TreeGrafter"/>
</dbReference>
<feature type="domain" description="ABC transporter" evidence="11">
    <location>
        <begin position="1047"/>
        <end position="1283"/>
    </location>
</feature>
<dbReference type="InterPro" id="IPR036640">
    <property type="entry name" value="ABC1_TM_sf"/>
</dbReference>
<dbReference type="GO" id="GO:0005524">
    <property type="term" value="F:ATP binding"/>
    <property type="evidence" value="ECO:0007669"/>
    <property type="project" value="UniProtKB-KW"/>
</dbReference>
<dbReference type="InterPro" id="IPR039421">
    <property type="entry name" value="Type_1_exporter"/>
</dbReference>
<keyword evidence="4 10" id="KW-0812">Transmembrane</keyword>
<evidence type="ECO:0000313" key="13">
    <source>
        <dbReference type="Proteomes" id="UP000887569"/>
    </source>
</evidence>
<dbReference type="Gene3D" id="1.20.1560.10">
    <property type="entry name" value="ABC transporter type 1, transmembrane domain"/>
    <property type="match status" value="2"/>
</dbReference>
<feature type="transmembrane region" description="Helical" evidence="10">
    <location>
        <begin position="198"/>
        <end position="216"/>
    </location>
</feature>
<dbReference type="InterPro" id="IPR003439">
    <property type="entry name" value="ABC_transporter-like_ATP-bd"/>
</dbReference>
<proteinExistence type="inferred from homology"/>
<feature type="transmembrane region" description="Helical" evidence="10">
    <location>
        <begin position="846"/>
        <end position="866"/>
    </location>
</feature>
<dbReference type="Gene3D" id="3.40.50.300">
    <property type="entry name" value="P-loop containing nucleotide triphosphate hydrolases"/>
    <property type="match status" value="2"/>
</dbReference>
<feature type="transmembrane region" description="Helical" evidence="10">
    <location>
        <begin position="769"/>
        <end position="792"/>
    </location>
</feature>
<comment type="subcellular location">
    <subcellularLocation>
        <location evidence="1">Membrane</location>
        <topology evidence="1">Multi-pass membrane protein</topology>
    </subcellularLocation>
</comment>
<feature type="transmembrane region" description="Helical" evidence="10">
    <location>
        <begin position="334"/>
        <end position="355"/>
    </location>
</feature>
<dbReference type="PROSITE" id="PS50929">
    <property type="entry name" value="ABC_TM1F"/>
    <property type="match status" value="2"/>
</dbReference>
<dbReference type="InterPro" id="IPR027417">
    <property type="entry name" value="P-loop_NTPase"/>
</dbReference>
<evidence type="ECO:0000256" key="7">
    <source>
        <dbReference type="ARBA" id="ARBA00022989"/>
    </source>
</evidence>
<organism evidence="13 14">
    <name type="scientific">Parascaris univalens</name>
    <name type="common">Nematode worm</name>
    <dbReference type="NCBI Taxonomy" id="6257"/>
    <lineage>
        <taxon>Eukaryota</taxon>
        <taxon>Metazoa</taxon>
        <taxon>Ecdysozoa</taxon>
        <taxon>Nematoda</taxon>
        <taxon>Chromadorea</taxon>
        <taxon>Rhabditida</taxon>
        <taxon>Spirurina</taxon>
        <taxon>Ascaridomorpha</taxon>
        <taxon>Ascaridoidea</taxon>
        <taxon>Ascarididae</taxon>
        <taxon>Parascaris</taxon>
    </lineage>
</organism>
<feature type="domain" description="ABC transporter" evidence="11">
    <location>
        <begin position="398"/>
        <end position="633"/>
    </location>
</feature>
<feature type="transmembrane region" description="Helical" evidence="10">
    <location>
        <begin position="299"/>
        <end position="322"/>
    </location>
</feature>
<feature type="transmembrane region" description="Helical" evidence="10">
    <location>
        <begin position="222"/>
        <end position="243"/>
    </location>
</feature>
<evidence type="ECO:0000256" key="5">
    <source>
        <dbReference type="ARBA" id="ARBA00022741"/>
    </source>
</evidence>
<evidence type="ECO:0000313" key="14">
    <source>
        <dbReference type="WBParaSite" id="PgR011_gPgp-16.2_t01"/>
    </source>
</evidence>
<evidence type="ECO:0000259" key="12">
    <source>
        <dbReference type="PROSITE" id="PS50929"/>
    </source>
</evidence>
<dbReference type="CDD" id="cd18577">
    <property type="entry name" value="ABC_6TM_Pgp_ABCB1_D1_like"/>
    <property type="match status" value="1"/>
</dbReference>
<reference evidence="14" key="1">
    <citation type="submission" date="2022-11" db="UniProtKB">
        <authorList>
            <consortium name="WormBaseParasite"/>
        </authorList>
    </citation>
    <scope>IDENTIFICATION</scope>
</reference>
<dbReference type="Pfam" id="PF00664">
    <property type="entry name" value="ABC_membrane"/>
    <property type="match status" value="2"/>
</dbReference>
<feature type="transmembrane region" description="Helical" evidence="10">
    <location>
        <begin position="121"/>
        <end position="145"/>
    </location>
</feature>
<sequence>MKRAQRVHPNGADICLNDLNQHANNDLKQAIQRSRPTGIKYFKEEFSQFVNIYRYARLIDFILIVCGILLALGQGILNSLSSVIFKQLTDSFVRAQTIIHGGSSLNSTKLNEFNSGAIGAINIYVGCGIGLLFVAFAASACWRIVCERQVHRIRIHYFSALIRQNSSWFNARDPDASINELANDIVAIKEGIGDKMGILIAYIVNSISCLIIAFYYSWKMTLVMIGFLPLLAGIVGLLAQFVTETSREATLEKNALNAMVKEVLTGIRTVIAYNGQEEECDRHARKLEEAAGFGIRKSLLVASGTGIIYCLIFIAMAVNFWLGTLICSNRQITPGAVFATFWAIMGGMIAIGHAAKQIMPIMTAKNSAVRIFAVIDHKSDVNNVSWQFGTLDEVKGDIEFTRLCYHYSVGKHKRPLEVSLKVPAGQSIAIVGQRDSGASALIELILRLQNPDSGEISLDGVSLERLNASWLRHMIGIIPSEPVIFDGTIEQNIHLGNSDLSDDAMRLFCRDANAHNFIVDLPEGYNTQIGEGGVKLSADQKLRIAIARVMAKNPPVLLIEESNTVLSEENDALIQDALQKARNGRTSITIARRPSAVKNIDQIFVFENGHIVEAGTDEELRELNGAYVDLMKEEEANECGGADDDEEETDQPEDVAHFKRQLSMSQSQVLLKSGTTKCRLARSLMNMNREEMELEELKEKANLQRFKPARFDEIIYFARKEWKVLIGALVATTISGIIFPLFSIIYGSVFNSISQPEEKNMPRGARLDAVFFTILGIFAGAFIFVGCFLFGWTGESMTARLRQQLFTRILYQDGAYFDSPEHTTPKLIKYLSSDVPKIRIAIDQKLAYVLQNISSLLVGVIIAFAYCAAVAPLGILIALIFIGAQAGIMFLLKKRLEVDAQVANKPARLIMEAIEHHEAVQYLTQEQRFCDLFEYHMKVIYRRALIRALIQSFAFSLQACFAYINFACLYRLGVALIASKRYQPFHVFQVVETLNCASMSLLTFNAYIPEYMRARFNAGLIFNMIRQRPQVDSSSDAGHRFDVFGNITMEHVYFAYPNNRADLVLRSVTLNFPQGRAIALTGPNGCGNCAPIELIERFYDPMDGVISFDGLNSHEINVRYLRQQMALVECEPTLFSRTIRENITYGLCNVPQQQVEQVAMIVRLHDFIRLLPEGYESRVDDDRIQIPPLEKHKIAIARAIIRNPRILLIDNSTSTLEPEEEQEVQDVLSHVRHGKTCIMATHYSWNTQLCDWIVVMKGGRVVEHGSHDQLMKKQGLYARLTRQQTFD</sequence>
<dbReference type="InterPro" id="IPR011527">
    <property type="entry name" value="ABC1_TM_dom"/>
</dbReference>
<evidence type="ECO:0000256" key="10">
    <source>
        <dbReference type="SAM" id="Phobius"/>
    </source>
</evidence>
<feature type="coiled-coil region" evidence="9">
    <location>
        <begin position="680"/>
        <end position="707"/>
    </location>
</feature>
<evidence type="ECO:0000256" key="2">
    <source>
        <dbReference type="ARBA" id="ARBA00007577"/>
    </source>
</evidence>
<evidence type="ECO:0000256" key="9">
    <source>
        <dbReference type="SAM" id="Coils"/>
    </source>
</evidence>
<feature type="transmembrane region" description="Helical" evidence="10">
    <location>
        <begin position="724"/>
        <end position="749"/>
    </location>
</feature>
<evidence type="ECO:0000256" key="6">
    <source>
        <dbReference type="ARBA" id="ARBA00022840"/>
    </source>
</evidence>
<keyword evidence="7 10" id="KW-1133">Transmembrane helix</keyword>
<keyword evidence="8 10" id="KW-0472">Membrane</keyword>
<dbReference type="GO" id="GO:0016887">
    <property type="term" value="F:ATP hydrolysis activity"/>
    <property type="evidence" value="ECO:0007669"/>
    <property type="project" value="InterPro"/>
</dbReference>
<keyword evidence="9" id="KW-0175">Coiled coil</keyword>
<feature type="domain" description="ABC transmembrane type-1" evidence="12">
    <location>
        <begin position="726"/>
        <end position="1013"/>
    </location>
</feature>
<dbReference type="WBParaSite" id="PgR011_gPgp-16.2_t01">
    <property type="protein sequence ID" value="PgR011_gPgp-16.2_t01"/>
    <property type="gene ID" value="PgR011_gPgp-16.2"/>
</dbReference>
<feature type="domain" description="ABC transmembrane type-1" evidence="12">
    <location>
        <begin position="67"/>
        <end position="363"/>
    </location>
</feature>
<dbReference type="InterPro" id="IPR003593">
    <property type="entry name" value="AAA+_ATPase"/>
</dbReference>
<feature type="transmembrane region" description="Helical" evidence="10">
    <location>
        <begin position="872"/>
        <end position="892"/>
    </location>
</feature>
<keyword evidence="3" id="KW-0813">Transport</keyword>
<dbReference type="PANTHER" id="PTHR43394">
    <property type="entry name" value="ATP-DEPENDENT PERMEASE MDL1, MITOCHONDRIAL"/>
    <property type="match status" value="1"/>
</dbReference>
<evidence type="ECO:0000256" key="4">
    <source>
        <dbReference type="ARBA" id="ARBA00022692"/>
    </source>
</evidence>
<dbReference type="PROSITE" id="PS50893">
    <property type="entry name" value="ABC_TRANSPORTER_2"/>
    <property type="match status" value="2"/>
</dbReference>
<dbReference type="Pfam" id="PF00005">
    <property type="entry name" value="ABC_tran"/>
    <property type="match status" value="2"/>
</dbReference>